<evidence type="ECO:0000313" key="3">
    <source>
        <dbReference type="WBParaSite" id="HPBE_0002240301-mRNA-1"/>
    </source>
</evidence>
<sequence>MMKKKNGKVDVSIFANGGVPSVNYESDRGNDFYFRFHHSNADYVSVFDKDDIKYTAAIFAVLAHNVANLEDW</sequence>
<name>A0A183GIE4_HELPZ</name>
<reference evidence="3" key="2">
    <citation type="submission" date="2019-09" db="UniProtKB">
        <authorList>
            <consortium name="WormBaseParasite"/>
        </authorList>
    </citation>
    <scope>IDENTIFICATION</scope>
</reference>
<dbReference type="SUPFAM" id="SSF53187">
    <property type="entry name" value="Zn-dependent exopeptidases"/>
    <property type="match status" value="1"/>
</dbReference>
<protein>
    <submittedName>
        <fullName evidence="3">Peptidase_M28 domain-containing protein</fullName>
    </submittedName>
</protein>
<dbReference type="AlphaFoldDB" id="A0A183GIE4"/>
<dbReference type="WBParaSite" id="HPBE_0002240301-mRNA-1">
    <property type="protein sequence ID" value="HPBE_0002240301-mRNA-1"/>
    <property type="gene ID" value="HPBE_0002240301"/>
</dbReference>
<keyword evidence="2" id="KW-1185">Reference proteome</keyword>
<accession>A0A3P8GNL0</accession>
<accession>A0A183GIE4</accession>
<proteinExistence type="predicted"/>
<evidence type="ECO:0000313" key="2">
    <source>
        <dbReference type="Proteomes" id="UP000050761"/>
    </source>
</evidence>
<evidence type="ECO:0000313" key="1">
    <source>
        <dbReference type="EMBL" id="VDP32406.1"/>
    </source>
</evidence>
<dbReference type="Gene3D" id="3.40.630.10">
    <property type="entry name" value="Zn peptidases"/>
    <property type="match status" value="1"/>
</dbReference>
<organism evidence="2 3">
    <name type="scientific">Heligmosomoides polygyrus</name>
    <name type="common">Parasitic roundworm</name>
    <dbReference type="NCBI Taxonomy" id="6339"/>
    <lineage>
        <taxon>Eukaryota</taxon>
        <taxon>Metazoa</taxon>
        <taxon>Ecdysozoa</taxon>
        <taxon>Nematoda</taxon>
        <taxon>Chromadorea</taxon>
        <taxon>Rhabditida</taxon>
        <taxon>Rhabditina</taxon>
        <taxon>Rhabditomorpha</taxon>
        <taxon>Strongyloidea</taxon>
        <taxon>Heligmosomidae</taxon>
        <taxon>Heligmosomoides</taxon>
    </lineage>
</organism>
<gene>
    <name evidence="1" type="ORF">HPBE_LOCUS22402</name>
</gene>
<reference evidence="1 2" key="1">
    <citation type="submission" date="2018-11" db="EMBL/GenBank/DDBJ databases">
        <authorList>
            <consortium name="Pathogen Informatics"/>
        </authorList>
    </citation>
    <scope>NUCLEOTIDE SEQUENCE [LARGE SCALE GENOMIC DNA]</scope>
</reference>
<dbReference type="OrthoDB" id="10013407at2759"/>
<dbReference type="Proteomes" id="UP000050761">
    <property type="component" value="Unassembled WGS sequence"/>
</dbReference>
<dbReference type="EMBL" id="UZAH01033962">
    <property type="protein sequence ID" value="VDP32406.1"/>
    <property type="molecule type" value="Genomic_DNA"/>
</dbReference>